<feature type="domain" description="Thymidylate synthase/dCMP hydroxymethylase" evidence="4">
    <location>
        <begin position="99"/>
        <end position="248"/>
    </location>
</feature>
<reference evidence="5" key="1">
    <citation type="journal article" date="2021" name="Proc. Natl. Acad. Sci. U.S.A.">
        <title>A Catalog of Tens of Thousands of Viruses from Human Metagenomes Reveals Hidden Associations with Chronic Diseases.</title>
        <authorList>
            <person name="Tisza M.J."/>
            <person name="Buck C.B."/>
        </authorList>
    </citation>
    <scope>NUCLEOTIDE SEQUENCE</scope>
    <source>
        <strain evidence="5">Ctx322</strain>
    </source>
</reference>
<evidence type="ECO:0000256" key="2">
    <source>
        <dbReference type="ARBA" id="ARBA00022603"/>
    </source>
</evidence>
<dbReference type="InterPro" id="IPR036926">
    <property type="entry name" value="Thymidate_synth/dCMP_Mease_sf"/>
</dbReference>
<sequence length="256" mass="30400">MRIYSTAYELMSETGRNLYEMGLEVKPKTYQNKNIQDNPDFITKELICEQYCLTKLPDPEMLFLYNGGKYAKSWADEEFKERISGEVLNPGKAWELRREVWEEFLSSIQKFDYTYPERMNRMRGFHRESLTYLSAIIRLLREDYDTRKAVLSIFDPSLDANYLGGEKRMPCSMYYDFLIRENARGEKQLNICYHQRSSDFALHFGCDVYLAWNLMNYVAYQVGVKPGYLYHTIDSLHCYKRDWVKLKTSVGDIQHS</sequence>
<name>A0A8S5NB64_9CAUD</name>
<organism evidence="5">
    <name type="scientific">Myoviridae sp. ctx322</name>
    <dbReference type="NCBI Taxonomy" id="2826711"/>
    <lineage>
        <taxon>Viruses</taxon>
        <taxon>Duplodnaviria</taxon>
        <taxon>Heunggongvirae</taxon>
        <taxon>Uroviricota</taxon>
        <taxon>Caudoviricetes</taxon>
    </lineage>
</organism>
<protein>
    <recommendedName>
        <fullName evidence="4">Thymidylate synthase/dCMP hydroxymethylase domain-containing protein</fullName>
    </recommendedName>
</protein>
<dbReference type="EMBL" id="BK015115">
    <property type="protein sequence ID" value="DAD91490.1"/>
    <property type="molecule type" value="Genomic_DNA"/>
</dbReference>
<dbReference type="PANTHER" id="PTHR11548:SF1">
    <property type="entry name" value="THYMIDYLATE SYNTHASE 1"/>
    <property type="match status" value="1"/>
</dbReference>
<dbReference type="GO" id="GO:0032259">
    <property type="term" value="P:methylation"/>
    <property type="evidence" value="ECO:0007669"/>
    <property type="project" value="UniProtKB-KW"/>
</dbReference>
<evidence type="ECO:0000256" key="3">
    <source>
        <dbReference type="ARBA" id="ARBA00022679"/>
    </source>
</evidence>
<evidence type="ECO:0000256" key="1">
    <source>
        <dbReference type="ARBA" id="ARBA00009972"/>
    </source>
</evidence>
<evidence type="ECO:0000313" key="5">
    <source>
        <dbReference type="EMBL" id="DAD91490.1"/>
    </source>
</evidence>
<dbReference type="InterPro" id="IPR045097">
    <property type="entry name" value="Thymidate_synth/dCMP_Mease"/>
</dbReference>
<dbReference type="SUPFAM" id="SSF55831">
    <property type="entry name" value="Thymidylate synthase/dCMP hydroxymethylase"/>
    <property type="match status" value="1"/>
</dbReference>
<accession>A0A8S5NB64</accession>
<dbReference type="GO" id="GO:0004799">
    <property type="term" value="F:thymidylate synthase activity"/>
    <property type="evidence" value="ECO:0007669"/>
    <property type="project" value="TreeGrafter"/>
</dbReference>
<dbReference type="PANTHER" id="PTHR11548">
    <property type="entry name" value="THYMIDYLATE SYNTHASE 1"/>
    <property type="match status" value="1"/>
</dbReference>
<dbReference type="GO" id="GO:0006231">
    <property type="term" value="P:dTMP biosynthetic process"/>
    <property type="evidence" value="ECO:0007669"/>
    <property type="project" value="TreeGrafter"/>
</dbReference>
<dbReference type="Pfam" id="PF00303">
    <property type="entry name" value="Thymidylat_synt"/>
    <property type="match status" value="1"/>
</dbReference>
<dbReference type="Gene3D" id="3.30.572.10">
    <property type="entry name" value="Thymidylate synthase/dCMP hydroxymethylase domain"/>
    <property type="match status" value="1"/>
</dbReference>
<keyword evidence="3" id="KW-0808">Transferase</keyword>
<proteinExistence type="inferred from homology"/>
<comment type="similarity">
    <text evidence="1">Belongs to the thymidylate synthase family.</text>
</comment>
<evidence type="ECO:0000259" key="4">
    <source>
        <dbReference type="Pfam" id="PF00303"/>
    </source>
</evidence>
<dbReference type="InterPro" id="IPR023451">
    <property type="entry name" value="Thymidate_synth/dCMP_Mease_dom"/>
</dbReference>
<keyword evidence="2" id="KW-0489">Methyltransferase</keyword>